<evidence type="ECO:0000313" key="2">
    <source>
        <dbReference type="Proteomes" id="UP000092460"/>
    </source>
</evidence>
<keyword evidence="2" id="KW-1185">Reference proteome</keyword>
<reference evidence="1" key="2">
    <citation type="submission" date="2020-05" db="UniProtKB">
        <authorList>
            <consortium name="EnsemblMetazoa"/>
        </authorList>
    </citation>
    <scope>IDENTIFICATION</scope>
    <source>
        <strain evidence="1">IAEA</strain>
    </source>
</reference>
<organism evidence="1 2">
    <name type="scientific">Glossina palpalis gambiensis</name>
    <dbReference type="NCBI Taxonomy" id="67801"/>
    <lineage>
        <taxon>Eukaryota</taxon>
        <taxon>Metazoa</taxon>
        <taxon>Ecdysozoa</taxon>
        <taxon>Arthropoda</taxon>
        <taxon>Hexapoda</taxon>
        <taxon>Insecta</taxon>
        <taxon>Pterygota</taxon>
        <taxon>Neoptera</taxon>
        <taxon>Endopterygota</taxon>
        <taxon>Diptera</taxon>
        <taxon>Brachycera</taxon>
        <taxon>Muscomorpha</taxon>
        <taxon>Hippoboscoidea</taxon>
        <taxon>Glossinidae</taxon>
        <taxon>Glossina</taxon>
    </lineage>
</organism>
<dbReference type="EnsemblMetazoa" id="GPPI018750-RA">
    <property type="protein sequence ID" value="GPPI018750-PA"/>
    <property type="gene ID" value="GPPI018750"/>
</dbReference>
<evidence type="ECO:0000313" key="1">
    <source>
        <dbReference type="EnsemblMetazoa" id="GPPI018750-PA"/>
    </source>
</evidence>
<sequence>MLLRNCLSDRTPANIKYQQLSKNNGNNLWAIAAFDAKLVDKHLFNIKAFGTPFNKRKRADIQCSRFPLR</sequence>
<protein>
    <submittedName>
        <fullName evidence="1">Uncharacterized protein</fullName>
    </submittedName>
</protein>
<reference evidence="2" key="1">
    <citation type="submission" date="2015-01" db="EMBL/GenBank/DDBJ databases">
        <authorList>
            <person name="Aksoy S."/>
            <person name="Warren W."/>
            <person name="Wilson R.K."/>
        </authorList>
    </citation>
    <scope>NUCLEOTIDE SEQUENCE [LARGE SCALE GENOMIC DNA]</scope>
    <source>
        <strain evidence="2">IAEA</strain>
    </source>
</reference>
<dbReference type="Proteomes" id="UP000092460">
    <property type="component" value="Unassembled WGS sequence"/>
</dbReference>
<dbReference type="VEuPathDB" id="VectorBase:GPPI018750"/>
<proteinExistence type="predicted"/>
<name>A0A1B0B4Q0_9MUSC</name>
<accession>A0A1B0B4Q0</accession>
<dbReference type="AlphaFoldDB" id="A0A1B0B4Q0"/>
<dbReference type="EMBL" id="JXJN01008381">
    <property type="status" value="NOT_ANNOTATED_CDS"/>
    <property type="molecule type" value="Genomic_DNA"/>
</dbReference>